<dbReference type="OrthoDB" id="9794407at2"/>
<dbReference type="NCBIfam" id="TIGR03570">
    <property type="entry name" value="NeuD_NnaD"/>
    <property type="match status" value="1"/>
</dbReference>
<gene>
    <name evidence="5" type="ORF">JN11_02580</name>
</gene>
<proteinExistence type="inferred from homology"/>
<accession>A0A562U0Q4</accession>
<evidence type="ECO:0000256" key="3">
    <source>
        <dbReference type="PIRSR" id="PIRSR620019-2"/>
    </source>
</evidence>
<dbReference type="CDD" id="cd03360">
    <property type="entry name" value="LbH_AT_putative"/>
    <property type="match status" value="1"/>
</dbReference>
<comment type="similarity">
    <text evidence="1">Belongs to the transferase hexapeptide repeat family.</text>
</comment>
<dbReference type="RefSeq" id="WP_144913068.1">
    <property type="nucleotide sequence ID" value="NZ_VLLI01000007.1"/>
</dbReference>
<keyword evidence="5" id="KW-0808">Transferase</keyword>
<dbReference type="PANTHER" id="PTHR43300">
    <property type="entry name" value="ACETYLTRANSFERASE"/>
    <property type="match status" value="1"/>
</dbReference>
<feature type="domain" description="PglD N-terminal" evidence="4">
    <location>
        <begin position="19"/>
        <end position="99"/>
    </location>
</feature>
<dbReference type="GO" id="GO:0016746">
    <property type="term" value="F:acyltransferase activity"/>
    <property type="evidence" value="ECO:0007669"/>
    <property type="project" value="UniProtKB-KW"/>
</dbReference>
<dbReference type="InterPro" id="IPR050179">
    <property type="entry name" value="Trans_hexapeptide_repeat"/>
</dbReference>
<protein>
    <submittedName>
        <fullName evidence="5">Sugar O-acyltransferase (Sialic acid O-acetyltransferase NeuD family)</fullName>
    </submittedName>
</protein>
<keyword evidence="5" id="KW-0012">Acyltransferase</keyword>
<dbReference type="Gene3D" id="3.40.50.20">
    <property type="match status" value="1"/>
</dbReference>
<feature type="site" description="Increases basicity of active site His" evidence="2">
    <location>
        <position position="157"/>
    </location>
</feature>
<dbReference type="AlphaFoldDB" id="A0A562U0Q4"/>
<dbReference type="EMBL" id="VLLI01000007">
    <property type="protein sequence ID" value="TWI99263.1"/>
    <property type="molecule type" value="Genomic_DNA"/>
</dbReference>
<dbReference type="Proteomes" id="UP000317010">
    <property type="component" value="Unassembled WGS sequence"/>
</dbReference>
<sequence length="234" mass="25335">MTNKAQELVDPVKKIIFGLFGAGGFAREIMPIVRESLLPTYQSAGEYSIQMFFVEVNPPASEINGIPVIAEEEFFKMECSKKLFNVAIGDSGIREKIADTCIKNGAIPQTLRSVNTTIYDNNEIAEGAIICAYSTITSDAKIGKFFHSNIYSYVAHDCVIGDYVTFAPNVHCNGNIHIHNHAYIGTGAVIKQGSLSKPLIIGEGAIVGMGAVVTKDVEPYTTVVGNPAKPFQKQ</sequence>
<name>A0A562U0Q4_9SPHI</name>
<dbReference type="Gene3D" id="2.160.10.10">
    <property type="entry name" value="Hexapeptide repeat proteins"/>
    <property type="match status" value="1"/>
</dbReference>
<dbReference type="PANTHER" id="PTHR43300:SF7">
    <property type="entry name" value="UDP-N-ACETYLBACILLOSAMINE N-ACETYLTRANSFERASE"/>
    <property type="match status" value="1"/>
</dbReference>
<feature type="active site" description="Proton acceptor" evidence="2">
    <location>
        <position position="156"/>
    </location>
</feature>
<evidence type="ECO:0000256" key="1">
    <source>
        <dbReference type="ARBA" id="ARBA00007274"/>
    </source>
</evidence>
<evidence type="ECO:0000259" key="4">
    <source>
        <dbReference type="Pfam" id="PF17836"/>
    </source>
</evidence>
<comment type="caution">
    <text evidence="5">The sequence shown here is derived from an EMBL/GenBank/DDBJ whole genome shotgun (WGS) entry which is preliminary data.</text>
</comment>
<organism evidence="5 6">
    <name type="scientific">Mucilaginibacter frigoritolerans</name>
    <dbReference type="NCBI Taxonomy" id="652788"/>
    <lineage>
        <taxon>Bacteria</taxon>
        <taxon>Pseudomonadati</taxon>
        <taxon>Bacteroidota</taxon>
        <taxon>Sphingobacteriia</taxon>
        <taxon>Sphingobacteriales</taxon>
        <taxon>Sphingobacteriaceae</taxon>
        <taxon>Mucilaginibacter</taxon>
    </lineage>
</organism>
<evidence type="ECO:0000256" key="2">
    <source>
        <dbReference type="PIRSR" id="PIRSR620019-1"/>
    </source>
</evidence>
<keyword evidence="6" id="KW-1185">Reference proteome</keyword>
<evidence type="ECO:0000313" key="6">
    <source>
        <dbReference type="Proteomes" id="UP000317010"/>
    </source>
</evidence>
<dbReference type="InterPro" id="IPR011004">
    <property type="entry name" value="Trimer_LpxA-like_sf"/>
</dbReference>
<dbReference type="InterPro" id="IPR020019">
    <property type="entry name" value="AcTrfase_PglD-like"/>
</dbReference>
<evidence type="ECO:0000313" key="5">
    <source>
        <dbReference type="EMBL" id="TWI99263.1"/>
    </source>
</evidence>
<dbReference type="Pfam" id="PF17836">
    <property type="entry name" value="PglD_N"/>
    <property type="match status" value="1"/>
</dbReference>
<feature type="binding site" evidence="3">
    <location>
        <position position="89"/>
    </location>
    <ligand>
        <name>substrate</name>
    </ligand>
</feature>
<dbReference type="InterPro" id="IPR041561">
    <property type="entry name" value="PglD_N"/>
</dbReference>
<dbReference type="SUPFAM" id="SSF51161">
    <property type="entry name" value="Trimeric LpxA-like enzymes"/>
    <property type="match status" value="1"/>
</dbReference>
<reference evidence="5 6" key="1">
    <citation type="submission" date="2019-07" db="EMBL/GenBank/DDBJ databases">
        <title>Genomic Encyclopedia of Archaeal and Bacterial Type Strains, Phase II (KMG-II): from individual species to whole genera.</title>
        <authorList>
            <person name="Goeker M."/>
        </authorList>
    </citation>
    <scope>NUCLEOTIDE SEQUENCE [LARGE SCALE GENOMIC DNA]</scope>
    <source>
        <strain evidence="5 6">ATCC BAA-1854</strain>
    </source>
</reference>